<comment type="caution">
    <text evidence="5">The sequence shown here is derived from an EMBL/GenBank/DDBJ whole genome shotgun (WGS) entry which is preliminary data.</text>
</comment>
<gene>
    <name evidence="5" type="ORF">SERN_2689</name>
</gene>
<dbReference type="AlphaFoldDB" id="A0A4Z1DZ22"/>
<dbReference type="Gene3D" id="3.40.630.190">
    <property type="entry name" value="LCP protein"/>
    <property type="match status" value="1"/>
</dbReference>
<evidence type="ECO:0000256" key="3">
    <source>
        <dbReference type="SAM" id="Phobius"/>
    </source>
</evidence>
<organism evidence="5 6">
    <name type="scientific">Serinibacter arcticus</name>
    <dbReference type="NCBI Taxonomy" id="1655435"/>
    <lineage>
        <taxon>Bacteria</taxon>
        <taxon>Bacillati</taxon>
        <taxon>Actinomycetota</taxon>
        <taxon>Actinomycetes</taxon>
        <taxon>Micrococcales</taxon>
        <taxon>Beutenbergiaceae</taxon>
        <taxon>Serinibacter</taxon>
    </lineage>
</organism>
<feature type="compositionally biased region" description="Low complexity" evidence="2">
    <location>
        <begin position="74"/>
        <end position="91"/>
    </location>
</feature>
<protein>
    <recommendedName>
        <fullName evidence="4">Cell envelope-related transcriptional attenuator domain-containing protein</fullName>
    </recommendedName>
</protein>
<sequence length="476" mass="48387">MTDDAPPPSFEPGTGRPIQRRPAAPPSAPPANAPAPGSPQRRPIPRTTATPPGRAASPGRSAPPRPGSRPPAPRTAAAPPAAAPSSAAPRAIPVRESSRTSGEVGATRAMPLSAAPGALGPGRNAAPQRGASGPQGPRGPQTPSGPASLPPGGPRRPSRSTFRRRRLLLIASVLVLLLVWPIGLVVWADGRVQHTDALSEAPNTPGTTYLLAGSDSRADGTLVGDPTQGARTDTIMLLTAPGDGTSSLVSLPRDTLVEIPGYGQNKLNAAYSFGGAPLLVQTVEGLTGVTVDHYVEIGMGGVASIVDAVGGVNLCWDSDVDDPESGMVWAAGCHDTDGAGALAFARMRKSDPTGDIGRGLRQQQVIQGVTTQLRGPQLLLPWEQVPLITAGTDALVTDPGTGVVPLGRMALAFRGATGPDGFRGTPPIADPDYRPGNLGSTVLLDEAAGALFWQQVLDGTLATQAEQDAAAGGAEG</sequence>
<dbReference type="InterPro" id="IPR004474">
    <property type="entry name" value="LytR_CpsA_psr"/>
</dbReference>
<feature type="compositionally biased region" description="Pro residues" evidence="2">
    <location>
        <begin position="1"/>
        <end position="10"/>
    </location>
</feature>
<dbReference type="NCBIfam" id="TIGR00350">
    <property type="entry name" value="lytR_cpsA_psr"/>
    <property type="match status" value="1"/>
</dbReference>
<evidence type="ECO:0000313" key="6">
    <source>
        <dbReference type="Proteomes" id="UP000297318"/>
    </source>
</evidence>
<feature type="compositionally biased region" description="Low complexity" evidence="2">
    <location>
        <begin position="38"/>
        <end position="60"/>
    </location>
</feature>
<dbReference type="PANTHER" id="PTHR33392:SF6">
    <property type="entry name" value="POLYISOPRENYL-TEICHOIC ACID--PEPTIDOGLYCAN TEICHOIC ACID TRANSFERASE TAGU"/>
    <property type="match status" value="1"/>
</dbReference>
<evidence type="ECO:0000313" key="5">
    <source>
        <dbReference type="EMBL" id="TGO04098.1"/>
    </source>
</evidence>
<comment type="similarity">
    <text evidence="1">Belongs to the LytR/CpsA/Psr (LCP) family.</text>
</comment>
<dbReference type="Pfam" id="PF03816">
    <property type="entry name" value="LytR_cpsA_psr"/>
    <property type="match status" value="1"/>
</dbReference>
<dbReference type="Proteomes" id="UP000297318">
    <property type="component" value="Unassembled WGS sequence"/>
</dbReference>
<evidence type="ECO:0000259" key="4">
    <source>
        <dbReference type="Pfam" id="PF03816"/>
    </source>
</evidence>
<keyword evidence="6" id="KW-1185">Reference proteome</keyword>
<dbReference type="RefSeq" id="WP_233251702.1">
    <property type="nucleotide sequence ID" value="NZ_RHPJ01000004.1"/>
</dbReference>
<dbReference type="PANTHER" id="PTHR33392">
    <property type="entry name" value="POLYISOPRENYL-TEICHOIC ACID--PEPTIDOGLYCAN TEICHOIC ACID TRANSFERASE TAGU"/>
    <property type="match status" value="1"/>
</dbReference>
<name>A0A4Z1DZ22_9MICO</name>
<feature type="transmembrane region" description="Helical" evidence="3">
    <location>
        <begin position="167"/>
        <end position="188"/>
    </location>
</feature>
<keyword evidence="3" id="KW-0472">Membrane</keyword>
<feature type="region of interest" description="Disordered" evidence="2">
    <location>
        <begin position="1"/>
        <end position="160"/>
    </location>
</feature>
<keyword evidence="3" id="KW-1133">Transmembrane helix</keyword>
<dbReference type="EMBL" id="RHPJ01000004">
    <property type="protein sequence ID" value="TGO04098.1"/>
    <property type="molecule type" value="Genomic_DNA"/>
</dbReference>
<dbReference type="InterPro" id="IPR050922">
    <property type="entry name" value="LytR/CpsA/Psr_CW_biosynth"/>
</dbReference>
<reference evidence="5 6" key="1">
    <citation type="submission" date="2018-11" db="EMBL/GenBank/DDBJ databases">
        <title>Complete genome sequencing of the Actinobacteria Serinibacter sp. K3-2.</title>
        <authorList>
            <person name="Rakitin A.L."/>
            <person name="Beletsky A.V."/>
            <person name="Mardanov A.V."/>
            <person name="Ravin N.V."/>
            <person name="Gromova A.S."/>
            <person name="Filippova S.N."/>
            <person name="Gal'Chenko V.F."/>
        </authorList>
    </citation>
    <scope>NUCLEOTIDE SEQUENCE [LARGE SCALE GENOMIC DNA]</scope>
    <source>
        <strain evidence="5 6">K3-2</strain>
    </source>
</reference>
<keyword evidence="3" id="KW-0812">Transmembrane</keyword>
<feature type="compositionally biased region" description="Pro residues" evidence="2">
    <location>
        <begin position="23"/>
        <end position="37"/>
    </location>
</feature>
<proteinExistence type="inferred from homology"/>
<evidence type="ECO:0000256" key="2">
    <source>
        <dbReference type="SAM" id="MobiDB-lite"/>
    </source>
</evidence>
<feature type="domain" description="Cell envelope-related transcriptional attenuator" evidence="4">
    <location>
        <begin position="231"/>
        <end position="373"/>
    </location>
</feature>
<evidence type="ECO:0000256" key="1">
    <source>
        <dbReference type="ARBA" id="ARBA00006068"/>
    </source>
</evidence>
<feature type="compositionally biased region" description="Pro residues" evidence="2">
    <location>
        <begin position="61"/>
        <end position="73"/>
    </location>
</feature>
<accession>A0A4Z1DZ22</accession>